<name>A0A5J4KNX4_9CHLR</name>
<dbReference type="EMBL" id="BKZW01000003">
    <property type="protein sequence ID" value="GER91438.1"/>
    <property type="molecule type" value="Genomic_DNA"/>
</dbReference>
<dbReference type="AlphaFoldDB" id="A0A5J4KNX4"/>
<comment type="caution">
    <text evidence="1">The sequence shown here is derived from an EMBL/GenBank/DDBJ whole genome shotgun (WGS) entry which is preliminary data.</text>
</comment>
<protein>
    <submittedName>
        <fullName evidence="1">Uncharacterized protein</fullName>
    </submittedName>
</protein>
<proteinExistence type="predicted"/>
<reference evidence="1 2" key="1">
    <citation type="submission" date="2019-10" db="EMBL/GenBank/DDBJ databases">
        <title>Dictyobacter vulcani sp. nov., within the class Ktedonobacteria, isolated from soil of volcanic Mt. Zao.</title>
        <authorList>
            <person name="Zheng Y."/>
            <person name="Wang C.M."/>
            <person name="Sakai Y."/>
            <person name="Abe K."/>
            <person name="Yokota A."/>
            <person name="Yabe S."/>
        </authorList>
    </citation>
    <scope>NUCLEOTIDE SEQUENCE [LARGE SCALE GENOMIC DNA]</scope>
    <source>
        <strain evidence="1 2">W12</strain>
    </source>
</reference>
<dbReference type="Proteomes" id="UP000326912">
    <property type="component" value="Unassembled WGS sequence"/>
</dbReference>
<sequence>MGKSPAACRAVSDKVEGVRLSVRRSFMRNCSIDGDDLCMMQEPVKQSRRQYLIPQ</sequence>
<evidence type="ECO:0000313" key="1">
    <source>
        <dbReference type="EMBL" id="GER91438.1"/>
    </source>
</evidence>
<evidence type="ECO:0000313" key="2">
    <source>
        <dbReference type="Proteomes" id="UP000326912"/>
    </source>
</evidence>
<keyword evidence="2" id="KW-1185">Reference proteome</keyword>
<accession>A0A5J4KNX4</accession>
<gene>
    <name evidence="1" type="ORF">KDW_56000</name>
</gene>
<organism evidence="1 2">
    <name type="scientific">Dictyobacter vulcani</name>
    <dbReference type="NCBI Taxonomy" id="2607529"/>
    <lineage>
        <taxon>Bacteria</taxon>
        <taxon>Bacillati</taxon>
        <taxon>Chloroflexota</taxon>
        <taxon>Ktedonobacteria</taxon>
        <taxon>Ktedonobacterales</taxon>
        <taxon>Dictyobacteraceae</taxon>
        <taxon>Dictyobacter</taxon>
    </lineage>
</organism>